<protein>
    <submittedName>
        <fullName evidence="1">Uncharacterized protein</fullName>
    </submittedName>
</protein>
<evidence type="ECO:0000313" key="2">
    <source>
        <dbReference type="Proteomes" id="UP000252085"/>
    </source>
</evidence>
<comment type="caution">
    <text evidence="1">The sequence shown here is derived from an EMBL/GenBank/DDBJ whole genome shotgun (WGS) entry which is preliminary data.</text>
</comment>
<organism evidence="1 2">
    <name type="scientific">Nostoc punctiforme NIES-2108</name>
    <dbReference type="NCBI Taxonomy" id="1356359"/>
    <lineage>
        <taxon>Bacteria</taxon>
        <taxon>Bacillati</taxon>
        <taxon>Cyanobacteriota</taxon>
        <taxon>Cyanophyceae</taxon>
        <taxon>Nostocales</taxon>
        <taxon>Nostocaceae</taxon>
        <taxon>Nostoc</taxon>
    </lineage>
</organism>
<gene>
    <name evidence="1" type="ORF">A6769_06090</name>
</gene>
<dbReference type="Proteomes" id="UP000252085">
    <property type="component" value="Unassembled WGS sequence"/>
</dbReference>
<name>A0A367RTN4_NOSPU</name>
<evidence type="ECO:0000313" key="1">
    <source>
        <dbReference type="EMBL" id="RCJ39339.1"/>
    </source>
</evidence>
<proteinExistence type="predicted"/>
<dbReference type="EMBL" id="LXQE01000096">
    <property type="protein sequence ID" value="RCJ39339.1"/>
    <property type="molecule type" value="Genomic_DNA"/>
</dbReference>
<dbReference type="AlphaFoldDB" id="A0A367RTN4"/>
<sequence length="80" mass="9660">MLVELQRCNFEDKRRNFEPQKVIVEPQKVNVEDKRRNFELQKVNLEYQRLIFALTFILKLDVRLNILTSLQTSLLKGERL</sequence>
<reference evidence="1 2" key="1">
    <citation type="submission" date="2016-04" db="EMBL/GenBank/DDBJ databases">
        <authorList>
            <person name="Evans L.H."/>
            <person name="Alamgir A."/>
            <person name="Owens N."/>
            <person name="Weber N.D."/>
            <person name="Virtaneva K."/>
            <person name="Barbian K."/>
            <person name="Babar A."/>
            <person name="Rosenke K."/>
        </authorList>
    </citation>
    <scope>NUCLEOTIDE SEQUENCE [LARGE SCALE GENOMIC DNA]</scope>
    <source>
        <strain evidence="1">NIES-2108</strain>
    </source>
</reference>
<accession>A0A367RTN4</accession>